<accession>A0A0P0XMR9</accession>
<dbReference type="EMBL" id="AP005686">
    <property type="protein sequence ID" value="BAD33802.1"/>
    <property type="molecule type" value="Genomic_DNA"/>
</dbReference>
<dbReference type="Proteomes" id="UP000000763">
    <property type="component" value="Chromosome 9"/>
</dbReference>
<name>A0A0P0XMR9_ORYSJ</name>
<gene>
    <name evidence="1" type="primary">OSJNBa0016E03.31</name>
</gene>
<organism evidence="1 2">
    <name type="scientific">Oryza sativa subsp. japonica</name>
    <name type="common">Rice</name>
    <dbReference type="NCBI Taxonomy" id="39947"/>
    <lineage>
        <taxon>Eukaryota</taxon>
        <taxon>Viridiplantae</taxon>
        <taxon>Streptophyta</taxon>
        <taxon>Embryophyta</taxon>
        <taxon>Tracheophyta</taxon>
        <taxon>Spermatophyta</taxon>
        <taxon>Magnoliopsida</taxon>
        <taxon>Liliopsida</taxon>
        <taxon>Poales</taxon>
        <taxon>Poaceae</taxon>
        <taxon>BOP clade</taxon>
        <taxon>Oryzoideae</taxon>
        <taxon>Oryzeae</taxon>
        <taxon>Oryzinae</taxon>
        <taxon>Oryza</taxon>
        <taxon>Oryza sativa</taxon>
    </lineage>
</organism>
<sequence>MGEPGSSGGYIWREASVEQVVLSALAKLARRRQLLGGDPLQLRERAGVAGGRLPPRDLAKLALFKKGLMEPWRHRFAHLATS</sequence>
<protein>
    <submittedName>
        <fullName evidence="1">Uncharacterized protein</fullName>
    </submittedName>
</protein>
<reference evidence="2" key="1">
    <citation type="journal article" date="2005" name="Nature">
        <title>The map-based sequence of the rice genome.</title>
        <authorList>
            <consortium name="International rice genome sequencing project (IRGSP)"/>
            <person name="Matsumoto T."/>
            <person name="Wu J."/>
            <person name="Kanamori H."/>
            <person name="Katayose Y."/>
            <person name="Fujisawa M."/>
            <person name="Namiki N."/>
            <person name="Mizuno H."/>
            <person name="Yamamoto K."/>
            <person name="Antonio B.A."/>
            <person name="Baba T."/>
            <person name="Sakata K."/>
            <person name="Nagamura Y."/>
            <person name="Aoki H."/>
            <person name="Arikawa K."/>
            <person name="Arita K."/>
            <person name="Bito T."/>
            <person name="Chiden Y."/>
            <person name="Fujitsuka N."/>
            <person name="Fukunaka R."/>
            <person name="Hamada M."/>
            <person name="Harada C."/>
            <person name="Hayashi A."/>
            <person name="Hijishita S."/>
            <person name="Honda M."/>
            <person name="Hosokawa S."/>
            <person name="Ichikawa Y."/>
            <person name="Idonuma A."/>
            <person name="Iijima M."/>
            <person name="Ikeda M."/>
            <person name="Ikeno M."/>
            <person name="Ito K."/>
            <person name="Ito S."/>
            <person name="Ito T."/>
            <person name="Ito Y."/>
            <person name="Ito Y."/>
            <person name="Iwabuchi A."/>
            <person name="Kamiya K."/>
            <person name="Karasawa W."/>
            <person name="Kurita K."/>
            <person name="Katagiri S."/>
            <person name="Kikuta A."/>
            <person name="Kobayashi H."/>
            <person name="Kobayashi N."/>
            <person name="Machita K."/>
            <person name="Maehara T."/>
            <person name="Masukawa M."/>
            <person name="Mizubayashi T."/>
            <person name="Mukai Y."/>
            <person name="Nagasaki H."/>
            <person name="Nagata Y."/>
            <person name="Naito S."/>
            <person name="Nakashima M."/>
            <person name="Nakama Y."/>
            <person name="Nakamichi Y."/>
            <person name="Nakamura M."/>
            <person name="Meguro A."/>
            <person name="Negishi M."/>
            <person name="Ohta I."/>
            <person name="Ohta T."/>
            <person name="Okamoto M."/>
            <person name="Ono N."/>
            <person name="Saji S."/>
            <person name="Sakaguchi M."/>
            <person name="Sakai K."/>
            <person name="Shibata M."/>
            <person name="Shimokawa T."/>
            <person name="Song J."/>
            <person name="Takazaki Y."/>
            <person name="Terasawa K."/>
            <person name="Tsugane M."/>
            <person name="Tsuji K."/>
            <person name="Ueda S."/>
            <person name="Waki K."/>
            <person name="Yamagata H."/>
            <person name="Yamamoto M."/>
            <person name="Yamamoto S."/>
            <person name="Yamane H."/>
            <person name="Yoshiki S."/>
            <person name="Yoshihara R."/>
            <person name="Yukawa K."/>
            <person name="Zhong H."/>
            <person name="Yano M."/>
            <person name="Yuan Q."/>
            <person name="Ouyang S."/>
            <person name="Liu J."/>
            <person name="Jones K.M."/>
            <person name="Gansberger K."/>
            <person name="Moffat K."/>
            <person name="Hill J."/>
            <person name="Bera J."/>
            <person name="Fadrosh D."/>
            <person name="Jin S."/>
            <person name="Johri S."/>
            <person name="Kim M."/>
            <person name="Overton L."/>
            <person name="Reardon M."/>
            <person name="Tsitrin T."/>
            <person name="Vuong H."/>
            <person name="Weaver B."/>
            <person name="Ciecko A."/>
            <person name="Tallon L."/>
            <person name="Jackson J."/>
            <person name="Pai G."/>
            <person name="Aken S.V."/>
            <person name="Utterback T."/>
            <person name="Reidmuller S."/>
            <person name="Feldblyum T."/>
            <person name="Hsiao J."/>
            <person name="Zismann V."/>
            <person name="Iobst S."/>
            <person name="de Vazeille A.R."/>
            <person name="Buell C.R."/>
            <person name="Ying K."/>
            <person name="Li Y."/>
            <person name="Lu T."/>
            <person name="Huang Y."/>
            <person name="Zhao Q."/>
            <person name="Feng Q."/>
            <person name="Zhang L."/>
            <person name="Zhu J."/>
            <person name="Weng Q."/>
            <person name="Mu J."/>
            <person name="Lu Y."/>
            <person name="Fan D."/>
            <person name="Liu Y."/>
            <person name="Guan J."/>
            <person name="Zhang Y."/>
            <person name="Yu S."/>
            <person name="Liu X."/>
            <person name="Zhang Y."/>
            <person name="Hong G."/>
            <person name="Han B."/>
            <person name="Choisne N."/>
            <person name="Demange N."/>
            <person name="Orjeda G."/>
            <person name="Samain S."/>
            <person name="Cattolico L."/>
            <person name="Pelletier E."/>
            <person name="Couloux A."/>
            <person name="Segurens B."/>
            <person name="Wincker P."/>
            <person name="D'Hont A."/>
            <person name="Scarpelli C."/>
            <person name="Weissenbach J."/>
            <person name="Salanoubat M."/>
            <person name="Quetier F."/>
            <person name="Yu Y."/>
            <person name="Kim H.R."/>
            <person name="Rambo T."/>
            <person name="Currie J."/>
            <person name="Collura K."/>
            <person name="Luo M."/>
            <person name="Yang T."/>
            <person name="Ammiraju J.S.S."/>
            <person name="Engler F."/>
            <person name="Soderlund C."/>
            <person name="Wing R.A."/>
            <person name="Palmer L.E."/>
            <person name="de la Bastide M."/>
            <person name="Spiegel L."/>
            <person name="Nascimento L."/>
            <person name="Zutavern T."/>
            <person name="O'Shaughnessy A."/>
            <person name="Dike S."/>
            <person name="Dedhia N."/>
            <person name="Preston R."/>
            <person name="Balija V."/>
            <person name="McCombie W.R."/>
            <person name="Chow T."/>
            <person name="Chen H."/>
            <person name="Chung M."/>
            <person name="Chen C."/>
            <person name="Shaw J."/>
            <person name="Wu H."/>
            <person name="Hsiao K."/>
            <person name="Chao Y."/>
            <person name="Chu M."/>
            <person name="Cheng C."/>
            <person name="Hour A."/>
            <person name="Lee P."/>
            <person name="Lin S."/>
            <person name="Lin Y."/>
            <person name="Liou J."/>
            <person name="Liu S."/>
            <person name="Hsing Y."/>
            <person name="Raghuvanshi S."/>
            <person name="Mohanty A."/>
            <person name="Bharti A.K."/>
            <person name="Gaur A."/>
            <person name="Gupta V."/>
            <person name="Kumar D."/>
            <person name="Ravi V."/>
            <person name="Vij S."/>
            <person name="Kapur A."/>
            <person name="Khurana P."/>
            <person name="Khurana P."/>
            <person name="Khurana J.P."/>
            <person name="Tyagi A.K."/>
            <person name="Gaikwad K."/>
            <person name="Singh A."/>
            <person name="Dalal V."/>
            <person name="Srivastava S."/>
            <person name="Dixit A."/>
            <person name="Pal A.K."/>
            <person name="Ghazi I.A."/>
            <person name="Yadav M."/>
            <person name="Pandit A."/>
            <person name="Bhargava A."/>
            <person name="Sureshbabu K."/>
            <person name="Batra K."/>
            <person name="Sharma T.R."/>
            <person name="Mohapatra T."/>
            <person name="Singh N.K."/>
            <person name="Messing J."/>
            <person name="Nelson A.B."/>
            <person name="Fuks G."/>
            <person name="Kavchok S."/>
            <person name="Keizer G."/>
            <person name="Linton E."/>
            <person name="Llaca V."/>
            <person name="Song R."/>
            <person name="Tanyolac B."/>
            <person name="Young S."/>
            <person name="Ho-Il K."/>
            <person name="Hahn J.H."/>
            <person name="Sangsakoo G."/>
            <person name="Vanavichit A."/>
            <person name="de Mattos Luiz.A.T."/>
            <person name="Zimmer P.D."/>
            <person name="Malone G."/>
            <person name="Dellagostin O."/>
            <person name="de Oliveira A.C."/>
            <person name="Bevan M."/>
            <person name="Bancroft I."/>
            <person name="Minx P."/>
            <person name="Cordum H."/>
            <person name="Wilson R."/>
            <person name="Cheng Z."/>
            <person name="Jin W."/>
            <person name="Jiang J."/>
            <person name="Leong S.A."/>
            <person name="Iwama H."/>
            <person name="Gojobori T."/>
            <person name="Itoh T."/>
            <person name="Niimura Y."/>
            <person name="Fujii Y."/>
            <person name="Habara T."/>
            <person name="Sakai H."/>
            <person name="Sato Y."/>
            <person name="Wilson G."/>
            <person name="Kumar K."/>
            <person name="McCouch S."/>
            <person name="Juretic N."/>
            <person name="Hoen D."/>
            <person name="Wright S."/>
            <person name="Bruskiewich R."/>
            <person name="Bureau T."/>
            <person name="Miyao A."/>
            <person name="Hirochika H."/>
            <person name="Nishikawa T."/>
            <person name="Kadowaki K."/>
            <person name="Sugiura M."/>
            <person name="Burr B."/>
            <person name="Sasaki T."/>
        </authorList>
    </citation>
    <scope>NUCLEOTIDE SEQUENCE [LARGE SCALE GENOMIC DNA]</scope>
    <source>
        <strain evidence="2">cv. Nipponbare</strain>
    </source>
</reference>
<evidence type="ECO:0000313" key="1">
    <source>
        <dbReference type="EMBL" id="BAD33802.1"/>
    </source>
</evidence>
<reference evidence="2" key="2">
    <citation type="journal article" date="2008" name="Nucleic Acids Res.">
        <title>The rice annotation project database (RAP-DB): 2008 update.</title>
        <authorList>
            <consortium name="The rice annotation project (RAP)"/>
        </authorList>
    </citation>
    <scope>GENOME REANNOTATION</scope>
    <source>
        <strain evidence="2">cv. Nipponbare</strain>
    </source>
</reference>
<dbReference type="AlphaFoldDB" id="A0A0P0XMR9"/>
<proteinExistence type="predicted"/>
<evidence type="ECO:0000313" key="2">
    <source>
        <dbReference type="Proteomes" id="UP000000763"/>
    </source>
</evidence>